<comment type="catalytic activity">
    <reaction evidence="11">
        <text>ATP + H2O = ADP + phosphate + H(+)</text>
        <dbReference type="Rhea" id="RHEA:13065"/>
        <dbReference type="ChEBI" id="CHEBI:15377"/>
        <dbReference type="ChEBI" id="CHEBI:15378"/>
        <dbReference type="ChEBI" id="CHEBI:30616"/>
        <dbReference type="ChEBI" id="CHEBI:43474"/>
        <dbReference type="ChEBI" id="CHEBI:456216"/>
        <dbReference type="EC" id="5.6.2.3"/>
    </reaction>
</comment>
<dbReference type="Gene3D" id="1.10.860.10">
    <property type="entry name" value="DNAb Helicase, Chain A"/>
    <property type="match status" value="1"/>
</dbReference>
<dbReference type="GO" id="GO:0006269">
    <property type="term" value="P:DNA replication, synthesis of primer"/>
    <property type="evidence" value="ECO:0007669"/>
    <property type="project" value="UniProtKB-KW"/>
</dbReference>
<dbReference type="InterPro" id="IPR016136">
    <property type="entry name" value="DNA_helicase_N/primase_C"/>
</dbReference>
<evidence type="ECO:0000256" key="5">
    <source>
        <dbReference type="ARBA" id="ARBA00022801"/>
    </source>
</evidence>
<keyword evidence="4" id="KW-0547">Nucleotide-binding</keyword>
<accession>A0A2M7W2F6</accession>
<dbReference type="PANTHER" id="PTHR30153:SF2">
    <property type="entry name" value="REPLICATIVE DNA HELICASE"/>
    <property type="match status" value="1"/>
</dbReference>
<dbReference type="GO" id="GO:0016787">
    <property type="term" value="F:hydrolase activity"/>
    <property type="evidence" value="ECO:0007669"/>
    <property type="project" value="UniProtKB-KW"/>
</dbReference>
<dbReference type="GO" id="GO:1990077">
    <property type="term" value="C:primosome complex"/>
    <property type="evidence" value="ECO:0007669"/>
    <property type="project" value="UniProtKB-KW"/>
</dbReference>
<dbReference type="GO" id="GO:0005829">
    <property type="term" value="C:cytosol"/>
    <property type="evidence" value="ECO:0007669"/>
    <property type="project" value="TreeGrafter"/>
</dbReference>
<evidence type="ECO:0000256" key="2">
    <source>
        <dbReference type="ARBA" id="ARBA00022515"/>
    </source>
</evidence>
<evidence type="ECO:0000313" key="14">
    <source>
        <dbReference type="Proteomes" id="UP000228952"/>
    </source>
</evidence>
<evidence type="ECO:0000256" key="10">
    <source>
        <dbReference type="ARBA" id="ARBA00044969"/>
    </source>
</evidence>
<keyword evidence="2" id="KW-0639">Primosome</keyword>
<evidence type="ECO:0000256" key="3">
    <source>
        <dbReference type="ARBA" id="ARBA00022705"/>
    </source>
</evidence>
<keyword evidence="8" id="KW-0238">DNA-binding</keyword>
<keyword evidence="5" id="KW-0378">Hydrolase</keyword>
<dbReference type="GO" id="GO:0005524">
    <property type="term" value="F:ATP binding"/>
    <property type="evidence" value="ECO:0007669"/>
    <property type="project" value="UniProtKB-KW"/>
</dbReference>
<comment type="caution">
    <text evidence="13">The sequence shown here is derived from an EMBL/GenBank/DDBJ whole genome shotgun (WGS) entry which is preliminary data.</text>
</comment>
<dbReference type="Pfam" id="PF00772">
    <property type="entry name" value="DnaB"/>
    <property type="match status" value="1"/>
</dbReference>
<evidence type="ECO:0000256" key="6">
    <source>
        <dbReference type="ARBA" id="ARBA00022806"/>
    </source>
</evidence>
<keyword evidence="6 13" id="KW-0347">Helicase</keyword>
<dbReference type="SUPFAM" id="SSF48024">
    <property type="entry name" value="N-terminal domain of DnaB helicase"/>
    <property type="match status" value="1"/>
</dbReference>
<dbReference type="EMBL" id="PFQB01000036">
    <property type="protein sequence ID" value="PJA14803.1"/>
    <property type="molecule type" value="Genomic_DNA"/>
</dbReference>
<evidence type="ECO:0000256" key="1">
    <source>
        <dbReference type="ARBA" id="ARBA00008428"/>
    </source>
</evidence>
<evidence type="ECO:0000256" key="8">
    <source>
        <dbReference type="ARBA" id="ARBA00023125"/>
    </source>
</evidence>
<dbReference type="EC" id="5.6.2.3" evidence="10"/>
<evidence type="ECO:0000259" key="12">
    <source>
        <dbReference type="Pfam" id="PF00772"/>
    </source>
</evidence>
<dbReference type="FunFam" id="1.10.860.10:FF:000001">
    <property type="entry name" value="Replicative DNA helicase"/>
    <property type="match status" value="1"/>
</dbReference>
<dbReference type="Proteomes" id="UP000228952">
    <property type="component" value="Unassembled WGS sequence"/>
</dbReference>
<evidence type="ECO:0000256" key="11">
    <source>
        <dbReference type="ARBA" id="ARBA00048954"/>
    </source>
</evidence>
<gene>
    <name evidence="13" type="ORF">COX64_01575</name>
</gene>
<name>A0A2M7W2F6_9BACT</name>
<reference evidence="14" key="1">
    <citation type="submission" date="2017-09" db="EMBL/GenBank/DDBJ databases">
        <title>Depth-based differentiation of microbial function through sediment-hosted aquifers and enrichment of novel symbionts in the deep terrestrial subsurface.</title>
        <authorList>
            <person name="Probst A.J."/>
            <person name="Ladd B."/>
            <person name="Jarett J.K."/>
            <person name="Geller-Mcgrath D.E."/>
            <person name="Sieber C.M.K."/>
            <person name="Emerson J.B."/>
            <person name="Anantharaman K."/>
            <person name="Thomas B.C."/>
            <person name="Malmstrom R."/>
            <person name="Stieglmeier M."/>
            <person name="Klingl A."/>
            <person name="Woyke T."/>
            <person name="Ryan C.M."/>
            <person name="Banfield J.F."/>
        </authorList>
    </citation>
    <scope>NUCLEOTIDE SEQUENCE [LARGE SCALE GENOMIC DNA]</scope>
</reference>
<keyword evidence="9" id="KW-0413">Isomerase</keyword>
<evidence type="ECO:0000256" key="7">
    <source>
        <dbReference type="ARBA" id="ARBA00022840"/>
    </source>
</evidence>
<feature type="domain" description="DNA helicase DnaB-like N-terminal" evidence="12">
    <location>
        <begin position="6"/>
        <end position="107"/>
    </location>
</feature>
<protein>
    <recommendedName>
        <fullName evidence="10">DNA 5'-3' helicase</fullName>
        <ecNumber evidence="10">5.6.2.3</ecNumber>
    </recommendedName>
</protein>
<evidence type="ECO:0000313" key="13">
    <source>
        <dbReference type="EMBL" id="PJA14803.1"/>
    </source>
</evidence>
<evidence type="ECO:0000256" key="9">
    <source>
        <dbReference type="ARBA" id="ARBA00023235"/>
    </source>
</evidence>
<dbReference type="PANTHER" id="PTHR30153">
    <property type="entry name" value="REPLICATIVE DNA HELICASE DNAB"/>
    <property type="match status" value="1"/>
</dbReference>
<organism evidence="13 14">
    <name type="scientific">Candidatus Dojkabacteria bacterium CG_4_10_14_0_2_um_filter_Dojkabacteria_WS6_41_15</name>
    <dbReference type="NCBI Taxonomy" id="2014249"/>
    <lineage>
        <taxon>Bacteria</taxon>
        <taxon>Candidatus Dojkabacteria</taxon>
    </lineage>
</organism>
<proteinExistence type="inferred from homology"/>
<dbReference type="InterPro" id="IPR007693">
    <property type="entry name" value="DNA_helicase_DnaB-like_N"/>
</dbReference>
<evidence type="ECO:0000256" key="4">
    <source>
        <dbReference type="ARBA" id="ARBA00022741"/>
    </source>
</evidence>
<dbReference type="GO" id="GO:0043139">
    <property type="term" value="F:5'-3' DNA helicase activity"/>
    <property type="evidence" value="ECO:0007669"/>
    <property type="project" value="UniProtKB-EC"/>
</dbReference>
<comment type="similarity">
    <text evidence="1">Belongs to the helicase family. DnaB subfamily.</text>
</comment>
<keyword evidence="3" id="KW-0235">DNA replication</keyword>
<sequence>MSQRIPPQNIDAEKSILGAILLDRDALVKVLSFLRPEHFYERRHEVIYKAMSDLFMASISIDQLTLTDYLQKQKMLQEVGGRSYIVELIEAVPTSAHAEQYAKTIKEKSLRRSLISAAASITDLAFDEEKPTSDVVNQAQH</sequence>
<dbReference type="AlphaFoldDB" id="A0A2M7W2F6"/>
<dbReference type="InterPro" id="IPR036185">
    <property type="entry name" value="DNA_heli_DnaB-like_N_sf"/>
</dbReference>
<dbReference type="GO" id="GO:0003677">
    <property type="term" value="F:DNA binding"/>
    <property type="evidence" value="ECO:0007669"/>
    <property type="project" value="UniProtKB-KW"/>
</dbReference>
<keyword evidence="7" id="KW-0067">ATP-binding</keyword>
<feature type="non-terminal residue" evidence="13">
    <location>
        <position position="141"/>
    </location>
</feature>